<organism evidence="2">
    <name type="scientific">mine drainage metagenome</name>
    <dbReference type="NCBI Taxonomy" id="410659"/>
    <lineage>
        <taxon>unclassified sequences</taxon>
        <taxon>metagenomes</taxon>
        <taxon>ecological metagenomes</taxon>
    </lineage>
</organism>
<comment type="caution">
    <text evidence="2">The sequence shown here is derived from an EMBL/GenBank/DDBJ whole genome shotgun (WGS) entry which is preliminary data.</text>
</comment>
<reference evidence="2" key="1">
    <citation type="submission" date="2013-08" db="EMBL/GenBank/DDBJ databases">
        <authorList>
            <person name="Mendez C."/>
            <person name="Richter M."/>
            <person name="Ferrer M."/>
            <person name="Sanchez J."/>
        </authorList>
    </citation>
    <scope>NUCLEOTIDE SEQUENCE</scope>
</reference>
<name>T1C699_9ZZZZ</name>
<dbReference type="AlphaFoldDB" id="T1C699"/>
<dbReference type="Pfam" id="PF12323">
    <property type="entry name" value="HTH_OrfB_IS605"/>
    <property type="match status" value="1"/>
</dbReference>
<evidence type="ECO:0000259" key="1">
    <source>
        <dbReference type="Pfam" id="PF12323"/>
    </source>
</evidence>
<feature type="non-terminal residue" evidence="2">
    <location>
        <position position="126"/>
    </location>
</feature>
<feature type="domain" description="Transposase putative helix-turn-helix" evidence="1">
    <location>
        <begin position="1"/>
        <end position="31"/>
    </location>
</feature>
<reference evidence="2" key="2">
    <citation type="journal article" date="2014" name="ISME J.">
        <title>Microbial stratification in low pH oxic and suboxic macroscopic growths along an acid mine drainage.</title>
        <authorList>
            <person name="Mendez-Garcia C."/>
            <person name="Mesa V."/>
            <person name="Sprenger R.R."/>
            <person name="Richter M."/>
            <person name="Diez M.S."/>
            <person name="Solano J."/>
            <person name="Bargiela R."/>
            <person name="Golyshina O.V."/>
            <person name="Manteca A."/>
            <person name="Ramos J.L."/>
            <person name="Gallego J.R."/>
            <person name="Llorente I."/>
            <person name="Martins Dos Santos V.A."/>
            <person name="Jensen O.N."/>
            <person name="Pelaez A.I."/>
            <person name="Sanchez J."/>
            <person name="Ferrer M."/>
        </authorList>
    </citation>
    <scope>NUCLEOTIDE SEQUENCE</scope>
</reference>
<feature type="non-terminal residue" evidence="2">
    <location>
        <position position="1"/>
    </location>
</feature>
<dbReference type="EMBL" id="AUZY01004832">
    <property type="protein sequence ID" value="EQD61595.1"/>
    <property type="molecule type" value="Genomic_DNA"/>
</dbReference>
<protein>
    <submittedName>
        <fullName evidence="2">Transposase (Probable), IS891/IS1136/IS1341 domain protein</fullName>
    </submittedName>
</protein>
<accession>T1C699</accession>
<dbReference type="InterPro" id="IPR021027">
    <property type="entry name" value="Transposase_put_HTH"/>
</dbReference>
<proteinExistence type="predicted"/>
<sequence>QTVLLEKHFGACRFVWNYFLELRTKYYAENKDKKNAKKSLTAFDTMKMLTELKKEKEWLYEINSQSLQRSLVKLDMAFKSFFKHNTDYPTFHSKKDNQYFIVPATFKANGNRLIILKVSGRHRIQG</sequence>
<evidence type="ECO:0000313" key="2">
    <source>
        <dbReference type="EMBL" id="EQD61595.1"/>
    </source>
</evidence>
<gene>
    <name evidence="2" type="ORF">B1B_07588</name>
</gene>